<dbReference type="EMBL" id="WWEU01000017">
    <property type="protein sequence ID" value="MYM61654.1"/>
    <property type="molecule type" value="Genomic_DNA"/>
</dbReference>
<dbReference type="Pfam" id="PF01381">
    <property type="entry name" value="HTH_3"/>
    <property type="match status" value="1"/>
</dbReference>
<dbReference type="Gene3D" id="1.10.260.40">
    <property type="entry name" value="lambda repressor-like DNA-binding domains"/>
    <property type="match status" value="1"/>
</dbReference>
<dbReference type="SUPFAM" id="SSF47413">
    <property type="entry name" value="lambda repressor-like DNA-binding domains"/>
    <property type="match status" value="1"/>
</dbReference>
<dbReference type="InterPro" id="IPR036286">
    <property type="entry name" value="LexA/Signal_pep-like_sf"/>
</dbReference>
<accession>A0A6L8LZU0</accession>
<dbReference type="Proteomes" id="UP000478571">
    <property type="component" value="Unassembled WGS sequence"/>
</dbReference>
<reference evidence="2 3" key="1">
    <citation type="submission" date="2020-01" db="EMBL/GenBank/DDBJ databases">
        <title>Draft Genome Sequence of Vibrio sp. strain OCN044, Isolated from a Healthy Coral at Palmyra Atoll.</title>
        <authorList>
            <person name="Videau P."/>
            <person name="Loughran R."/>
            <person name="Esquivel A."/>
            <person name="Deadmond M."/>
            <person name="Paddock B.E."/>
            <person name="Saw J.H."/>
            <person name="Ushijima B."/>
        </authorList>
    </citation>
    <scope>NUCLEOTIDE SEQUENCE [LARGE SCALE GENOMIC DNA]</scope>
    <source>
        <strain evidence="2 3">OCN044</strain>
    </source>
</reference>
<keyword evidence="3" id="KW-1185">Reference proteome</keyword>
<evidence type="ECO:0000313" key="3">
    <source>
        <dbReference type="Proteomes" id="UP000478571"/>
    </source>
</evidence>
<dbReference type="CDD" id="cd00093">
    <property type="entry name" value="HTH_XRE"/>
    <property type="match status" value="1"/>
</dbReference>
<dbReference type="PROSITE" id="PS50943">
    <property type="entry name" value="HTH_CROC1"/>
    <property type="match status" value="1"/>
</dbReference>
<dbReference type="SMART" id="SM00530">
    <property type="entry name" value="HTH_XRE"/>
    <property type="match status" value="1"/>
</dbReference>
<dbReference type="SUPFAM" id="SSF51306">
    <property type="entry name" value="LexA/Signal peptidase"/>
    <property type="match status" value="1"/>
</dbReference>
<dbReference type="Pfam" id="PF00717">
    <property type="entry name" value="Peptidase_S24"/>
    <property type="match status" value="1"/>
</dbReference>
<dbReference type="CDD" id="cd06529">
    <property type="entry name" value="S24_LexA-like"/>
    <property type="match status" value="1"/>
</dbReference>
<feature type="domain" description="HTH cro/C1-type" evidence="1">
    <location>
        <begin position="11"/>
        <end position="63"/>
    </location>
</feature>
<dbReference type="GO" id="GO:0003677">
    <property type="term" value="F:DNA binding"/>
    <property type="evidence" value="ECO:0007669"/>
    <property type="project" value="InterPro"/>
</dbReference>
<name>A0A6L8LZU0_9VIBR</name>
<protein>
    <submittedName>
        <fullName evidence="2">Helix-turn-helix domain-containing protein</fullName>
    </submittedName>
</protein>
<evidence type="ECO:0000259" key="1">
    <source>
        <dbReference type="PROSITE" id="PS50943"/>
    </source>
</evidence>
<dbReference type="Gene3D" id="2.10.109.10">
    <property type="entry name" value="Umud Fragment, subunit A"/>
    <property type="match status" value="1"/>
</dbReference>
<dbReference type="RefSeq" id="WP_160933215.1">
    <property type="nucleotide sequence ID" value="NZ_WWEU01000017.1"/>
</dbReference>
<gene>
    <name evidence="2" type="ORF">GTG28_20850</name>
</gene>
<comment type="caution">
    <text evidence="2">The sequence shown here is derived from an EMBL/GenBank/DDBJ whole genome shotgun (WGS) entry which is preliminary data.</text>
</comment>
<dbReference type="InterPro" id="IPR010982">
    <property type="entry name" value="Lambda_DNA-bd_dom_sf"/>
</dbReference>
<dbReference type="InterPro" id="IPR039418">
    <property type="entry name" value="LexA-like"/>
</dbReference>
<organism evidence="2 3">
    <name type="scientific">Vibrio tetraodonis subsp. pristinus</name>
    <dbReference type="NCBI Taxonomy" id="2695891"/>
    <lineage>
        <taxon>Bacteria</taxon>
        <taxon>Pseudomonadati</taxon>
        <taxon>Pseudomonadota</taxon>
        <taxon>Gammaproteobacteria</taxon>
        <taxon>Vibrionales</taxon>
        <taxon>Vibrionaceae</taxon>
        <taxon>Vibrio</taxon>
    </lineage>
</organism>
<dbReference type="InterPro" id="IPR001387">
    <property type="entry name" value="Cro/C1-type_HTH"/>
</dbReference>
<dbReference type="InterPro" id="IPR015927">
    <property type="entry name" value="Peptidase_S24_S26A/B/C"/>
</dbReference>
<dbReference type="AlphaFoldDB" id="A0A6L8LZU0"/>
<sequence>MSDAMTIGVFFKQARKNHGFKQDQFSGIIDRRTVGRFERGEQNLGTDKLIECLERMGINFGEFMSELNHAQMGLTHSIPVYDWDDLRLKRRTALMHVNYDIGTHEDAFALEMSDHSMIGETDAIPVGAFLIVEPAEDANNDELVIVRKGSEHFCRRVSGEYRKPDNPRFGDIKGGRIIGRVIGVTWTSAL</sequence>
<evidence type="ECO:0000313" key="2">
    <source>
        <dbReference type="EMBL" id="MYM61654.1"/>
    </source>
</evidence>
<proteinExistence type="predicted"/>